<evidence type="ECO:0000313" key="3">
    <source>
        <dbReference type="Proteomes" id="UP000030746"/>
    </source>
</evidence>
<keyword evidence="1" id="KW-0812">Transmembrane</keyword>
<dbReference type="HOGENOM" id="CLU_055709_0_0_1"/>
<name>V3ZS51_LOTGI</name>
<dbReference type="EMBL" id="KB202953">
    <property type="protein sequence ID" value="ESO87192.1"/>
    <property type="molecule type" value="Genomic_DNA"/>
</dbReference>
<dbReference type="CTD" id="20236365"/>
<keyword evidence="1" id="KW-0472">Membrane</keyword>
<dbReference type="OrthoDB" id="6268706at2759"/>
<dbReference type="GeneID" id="20236365"/>
<feature type="transmembrane region" description="Helical" evidence="1">
    <location>
        <begin position="90"/>
        <end position="111"/>
    </location>
</feature>
<protein>
    <submittedName>
        <fullName evidence="2">Uncharacterized protein</fullName>
    </submittedName>
</protein>
<dbReference type="Proteomes" id="UP000030746">
    <property type="component" value="Unassembled WGS sequence"/>
</dbReference>
<feature type="transmembrane region" description="Helical" evidence="1">
    <location>
        <begin position="157"/>
        <end position="178"/>
    </location>
</feature>
<keyword evidence="1" id="KW-1133">Transmembrane helix</keyword>
<dbReference type="AlphaFoldDB" id="V3ZS51"/>
<proteinExistence type="predicted"/>
<organism evidence="2 3">
    <name type="scientific">Lottia gigantea</name>
    <name type="common">Giant owl limpet</name>
    <dbReference type="NCBI Taxonomy" id="225164"/>
    <lineage>
        <taxon>Eukaryota</taxon>
        <taxon>Metazoa</taxon>
        <taxon>Spiralia</taxon>
        <taxon>Lophotrochozoa</taxon>
        <taxon>Mollusca</taxon>
        <taxon>Gastropoda</taxon>
        <taxon>Patellogastropoda</taxon>
        <taxon>Lottioidea</taxon>
        <taxon>Lottiidae</taxon>
        <taxon>Lottia</taxon>
    </lineage>
</organism>
<reference evidence="2 3" key="1">
    <citation type="journal article" date="2013" name="Nature">
        <title>Insights into bilaterian evolution from three spiralian genomes.</title>
        <authorList>
            <person name="Simakov O."/>
            <person name="Marletaz F."/>
            <person name="Cho S.J."/>
            <person name="Edsinger-Gonzales E."/>
            <person name="Havlak P."/>
            <person name="Hellsten U."/>
            <person name="Kuo D.H."/>
            <person name="Larsson T."/>
            <person name="Lv J."/>
            <person name="Arendt D."/>
            <person name="Savage R."/>
            <person name="Osoegawa K."/>
            <person name="de Jong P."/>
            <person name="Grimwood J."/>
            <person name="Chapman J.A."/>
            <person name="Shapiro H."/>
            <person name="Aerts A."/>
            <person name="Otillar R.P."/>
            <person name="Terry A.Y."/>
            <person name="Boore J.L."/>
            <person name="Grigoriev I.V."/>
            <person name="Lindberg D.R."/>
            <person name="Seaver E.C."/>
            <person name="Weisblat D.A."/>
            <person name="Putnam N.H."/>
            <person name="Rokhsar D.S."/>
        </authorList>
    </citation>
    <scope>NUCLEOTIDE SEQUENCE [LARGE SCALE GENOMIC DNA]</scope>
</reference>
<evidence type="ECO:0000313" key="2">
    <source>
        <dbReference type="EMBL" id="ESO87192.1"/>
    </source>
</evidence>
<feature type="transmembrane region" description="Helical" evidence="1">
    <location>
        <begin position="123"/>
        <end position="145"/>
    </location>
</feature>
<dbReference type="KEGG" id="lgi:LOTGIDRAFT_154696"/>
<gene>
    <name evidence="2" type="ORF">LOTGIDRAFT_154696</name>
</gene>
<evidence type="ECO:0000256" key="1">
    <source>
        <dbReference type="SAM" id="Phobius"/>
    </source>
</evidence>
<accession>V3ZS51</accession>
<keyword evidence="3" id="KW-1185">Reference proteome</keyword>
<feature type="transmembrane region" description="Helical" evidence="1">
    <location>
        <begin position="52"/>
        <end position="69"/>
    </location>
</feature>
<sequence length="411" mass="47280">MDLKEDNIKYKVFFFMFVLFSNLCDIAVDWLFYVDLKELEKGLVFGPVDSSLLYAVVAFAILSTFLNIIEISIKGLQLWNSDFGRGINDMLSLIVIFLGEMPLVIMNIITAGCREESLSIFQLAKACVILSGNLIRIVFFFVTNCKHCIQKLVNRKLFCLCLIGLILNCLGSISIFILTQTRPSSTLLPQLETPTKLFAEIEENQKYFGGVSIYFQHSVFQDLAPNRDNFIRLVRIDDIRNKYKKKIFINFQFKDSKQQLQMVLSRRVELGTWETPERFALNKTSKIIHVVNGKSQFNSYDQSLTFAFDFIPPEGLFLKQYVFGEIEYNVMVADGQSCSRVSVPLFYFRSEMSEKSHLVTEMNKTPRFYTNGDLTDISKVWKTGWMECDSTGSLNPSLNRTLDTPCVNWTH</sequence>
<feature type="transmembrane region" description="Helical" evidence="1">
    <location>
        <begin position="12"/>
        <end position="32"/>
    </location>
</feature>
<dbReference type="RefSeq" id="XP_009062140.1">
    <property type="nucleotide sequence ID" value="XM_009063892.1"/>
</dbReference>
<dbReference type="OMA" id="IVLCREE"/>